<sequence>MEIKLITGLKSMQGNSVYLGNALIGGRSKVREFQRLKERVSCRLESWKNRLLSKAGKVTLIQSVIQAIPTYTMSTFKVPTSVCKDLNAMVKRFWWGAKPGRQHYIALKACNELKKGVSPVWRGIICSRACLTSNARFQIGDGSSIRLTDPWVPGLLSSKVTFIEGVEMPTWLKVRDLKKIEEDEWDEEKLQTLFVADTVEAILRIKWPRVTCNDKLIWIDNKTGIFSVKENYLASFCGEFELNSIGFWEKLWKASLQERLKIFLWRMTVGIIPVNHVIFSRTGRGNLDCPLWGMEEESALHLFKRCEATNALAFMGVWGCRLEGWNITSIRELISFCVDPHRDVLINGLGKETLTIGLAYFSFARTSEAVTTGHAEGTKENWKPPPKNWLKANTDAVFKDGNAAFALVLRDEHGRVLFLASKIDRASNATEAELKALEVEAKSEPCCWDTRYLILLCKSLLKEMNWNLTWNARSSNTVADAAAKFTLSSKELGKLETAISTIKADEFVDEFHTEALRRRVTPGGKLRVFFSGSNQIAFRTKMGRVIKKIRGNLDEIRANRIFYLMERIEGTRGFSARMRDTHSFVRQEEVIGRNEDKMRIEKVQNHFELRIWVCVSDVFDLRLTIEKIIKSAAVDKGLGENLGMDQLQNRMREEIEGKRHLLVLDDVWTEDLKEWLSLKSLLMGGARGSRVLITTRSEKVARITHTTQPYYLKGLDKDMSWCLFKRIAFEQGQEPKNSSIVAIGMEILEKCKGVPLVIMTIGSLLYFKNPETEWLLFPKDHHIHVQMLIKLWMAQGFIKPLDQNQCLEDVGYEYFMDLFWRSFFHEVVMDECGTIRTCKMHDLMHDLTVKVAGTSSTILYQNADSFHGKVRHISFDADFDLSRIPNLQTLVVSGCEQLLSLPHDIRKLVCLRHLEIDGCPRLTHMPRGLGELTCLHTLNQFVLTENNSVWRHCGRFDELSNLNNLRGKFAFRILGHGKDMVLQSKLTNLKEKEHLQRLSVCWKYEYNNDEGNNVENDEMSLDGLQPHSNLKALKLPTLKELRLVWLGALEYVSNEFSDSLTASTTPFFSSLSVLHIIDCNKLKGWWRRRKDTDDKVYQQQPPFPCLSYLNICNCPNLTALPMFPYLQKSRLKNTSFKPLQKTIGMASESTDAAPPSTSSHPSSSFHALSKLKDLWIPNIRDVEFLPERIGHLTSLQSLVISGCPNLVSLSERIGTLSSLGSRAISQCFNLTSLPEGLGNLSLLRSLSISECFNLISLPEKIRNLSSLRTLHI</sequence>
<dbReference type="GO" id="GO:0003676">
    <property type="term" value="F:nucleic acid binding"/>
    <property type="evidence" value="ECO:0007669"/>
    <property type="project" value="InterPro"/>
</dbReference>
<feature type="domain" description="RNase H type-1" evidence="5">
    <location>
        <begin position="393"/>
        <end position="437"/>
    </location>
</feature>
<dbReference type="InterPro" id="IPR027417">
    <property type="entry name" value="P-loop_NTPase"/>
</dbReference>
<dbReference type="Proteomes" id="UP000796880">
    <property type="component" value="Unassembled WGS sequence"/>
</dbReference>
<feature type="domain" description="R13L1/DRL21-like LRR repeat region" evidence="8">
    <location>
        <begin position="957"/>
        <end position="1083"/>
    </location>
</feature>
<dbReference type="InterPro" id="IPR002182">
    <property type="entry name" value="NB-ARC"/>
</dbReference>
<dbReference type="InterPro" id="IPR044730">
    <property type="entry name" value="RNase_H-like_dom_plant"/>
</dbReference>
<dbReference type="InterPro" id="IPR032675">
    <property type="entry name" value="LRR_dom_sf"/>
</dbReference>
<accession>A0A8K0DVF3</accession>
<dbReference type="Gene3D" id="1.10.8.430">
    <property type="entry name" value="Helical domain of apoptotic protease-activating factors"/>
    <property type="match status" value="1"/>
</dbReference>
<evidence type="ECO:0000259" key="6">
    <source>
        <dbReference type="Pfam" id="PF13966"/>
    </source>
</evidence>
<evidence type="ECO:0008006" key="11">
    <source>
        <dbReference type="Google" id="ProtNLM"/>
    </source>
</evidence>
<evidence type="ECO:0000313" key="9">
    <source>
        <dbReference type="EMBL" id="KAF3437406.1"/>
    </source>
</evidence>
<proteinExistence type="predicted"/>
<keyword evidence="10" id="KW-1185">Reference proteome</keyword>
<evidence type="ECO:0000259" key="8">
    <source>
        <dbReference type="Pfam" id="PF25019"/>
    </source>
</evidence>
<feature type="domain" description="Disease resistance protein winged helix" evidence="7">
    <location>
        <begin position="776"/>
        <end position="847"/>
    </location>
</feature>
<organism evidence="9 10">
    <name type="scientific">Rhamnella rubrinervis</name>
    <dbReference type="NCBI Taxonomy" id="2594499"/>
    <lineage>
        <taxon>Eukaryota</taxon>
        <taxon>Viridiplantae</taxon>
        <taxon>Streptophyta</taxon>
        <taxon>Embryophyta</taxon>
        <taxon>Tracheophyta</taxon>
        <taxon>Spermatophyta</taxon>
        <taxon>Magnoliopsida</taxon>
        <taxon>eudicotyledons</taxon>
        <taxon>Gunneridae</taxon>
        <taxon>Pentapetalae</taxon>
        <taxon>rosids</taxon>
        <taxon>fabids</taxon>
        <taxon>Rosales</taxon>
        <taxon>Rhamnaceae</taxon>
        <taxon>rhamnoid group</taxon>
        <taxon>Rhamneae</taxon>
        <taxon>Rhamnella</taxon>
    </lineage>
</organism>
<evidence type="ECO:0000259" key="4">
    <source>
        <dbReference type="Pfam" id="PF00931"/>
    </source>
</evidence>
<dbReference type="SUPFAM" id="SSF52058">
    <property type="entry name" value="L domain-like"/>
    <property type="match status" value="1"/>
</dbReference>
<dbReference type="Gene3D" id="1.10.10.10">
    <property type="entry name" value="Winged helix-like DNA-binding domain superfamily/Winged helix DNA-binding domain"/>
    <property type="match status" value="1"/>
</dbReference>
<gene>
    <name evidence="9" type="ORF">FNV43_RR20159</name>
</gene>
<dbReference type="EMBL" id="VOIH02000009">
    <property type="protein sequence ID" value="KAF3437406.1"/>
    <property type="molecule type" value="Genomic_DNA"/>
</dbReference>
<dbReference type="GO" id="GO:0006952">
    <property type="term" value="P:defense response"/>
    <property type="evidence" value="ECO:0007669"/>
    <property type="project" value="UniProtKB-KW"/>
</dbReference>
<dbReference type="PANTHER" id="PTHR36766:SF38">
    <property type="entry name" value="DISEASE RESISTANCE PROTEIN RGA3"/>
    <property type="match status" value="1"/>
</dbReference>
<dbReference type="GO" id="GO:0043531">
    <property type="term" value="F:ADP binding"/>
    <property type="evidence" value="ECO:0007669"/>
    <property type="project" value="InterPro"/>
</dbReference>
<keyword evidence="3" id="KW-0611">Plant defense</keyword>
<dbReference type="PRINTS" id="PR00364">
    <property type="entry name" value="DISEASERSIST"/>
</dbReference>
<dbReference type="InterPro" id="IPR002156">
    <property type="entry name" value="RNaseH_domain"/>
</dbReference>
<evidence type="ECO:0000256" key="3">
    <source>
        <dbReference type="ARBA" id="ARBA00022821"/>
    </source>
</evidence>
<dbReference type="Pfam" id="PF13966">
    <property type="entry name" value="zf-RVT"/>
    <property type="match status" value="1"/>
</dbReference>
<comment type="caution">
    <text evidence="9">The sequence shown here is derived from an EMBL/GenBank/DDBJ whole genome shotgun (WGS) entry which is preliminary data.</text>
</comment>
<dbReference type="Gene3D" id="3.40.50.300">
    <property type="entry name" value="P-loop containing nucleotide triphosphate hydrolases"/>
    <property type="match status" value="1"/>
</dbReference>
<dbReference type="AlphaFoldDB" id="A0A8K0DVF3"/>
<dbReference type="InterPro" id="IPR042197">
    <property type="entry name" value="Apaf_helical"/>
</dbReference>
<dbReference type="Pfam" id="PF00931">
    <property type="entry name" value="NB-ARC"/>
    <property type="match status" value="1"/>
</dbReference>
<dbReference type="PANTHER" id="PTHR36766">
    <property type="entry name" value="PLANT BROAD-SPECTRUM MILDEW RESISTANCE PROTEIN RPW8"/>
    <property type="match status" value="1"/>
</dbReference>
<dbReference type="InterPro" id="IPR056789">
    <property type="entry name" value="LRR_R13L1-DRL21"/>
</dbReference>
<reference evidence="9" key="1">
    <citation type="submission" date="2020-03" db="EMBL/GenBank/DDBJ databases">
        <title>A high-quality chromosome-level genome assembly of a woody plant with both climbing and erect habits, Rhamnella rubrinervis.</title>
        <authorList>
            <person name="Lu Z."/>
            <person name="Yang Y."/>
            <person name="Zhu X."/>
            <person name="Sun Y."/>
        </authorList>
    </citation>
    <scope>NUCLEOTIDE SEQUENCE</scope>
    <source>
        <strain evidence="9">BYM</strain>
        <tissue evidence="9">Leaf</tissue>
    </source>
</reference>
<keyword evidence="2" id="KW-0677">Repeat</keyword>
<dbReference type="Pfam" id="PF25019">
    <property type="entry name" value="LRR_R13L1-DRL21"/>
    <property type="match status" value="1"/>
</dbReference>
<dbReference type="InterPro" id="IPR026960">
    <property type="entry name" value="RVT-Znf"/>
</dbReference>
<feature type="domain" description="NB-ARC" evidence="4">
    <location>
        <begin position="601"/>
        <end position="731"/>
    </location>
</feature>
<dbReference type="Pfam" id="PF13456">
    <property type="entry name" value="RVT_3"/>
    <property type="match status" value="1"/>
</dbReference>
<dbReference type="OrthoDB" id="5279713at2759"/>
<evidence type="ECO:0000256" key="2">
    <source>
        <dbReference type="ARBA" id="ARBA00022737"/>
    </source>
</evidence>
<evidence type="ECO:0000256" key="1">
    <source>
        <dbReference type="ARBA" id="ARBA00022614"/>
    </source>
</evidence>
<dbReference type="InterPro" id="IPR036388">
    <property type="entry name" value="WH-like_DNA-bd_sf"/>
</dbReference>
<dbReference type="SUPFAM" id="SSF52540">
    <property type="entry name" value="P-loop containing nucleoside triphosphate hydrolases"/>
    <property type="match status" value="1"/>
</dbReference>
<dbReference type="CDD" id="cd06222">
    <property type="entry name" value="RNase_H_like"/>
    <property type="match status" value="1"/>
</dbReference>
<name>A0A8K0DVF3_9ROSA</name>
<dbReference type="Gene3D" id="3.80.10.10">
    <property type="entry name" value="Ribonuclease Inhibitor"/>
    <property type="match status" value="2"/>
</dbReference>
<dbReference type="Pfam" id="PF23559">
    <property type="entry name" value="WHD_DRP"/>
    <property type="match status" value="1"/>
</dbReference>
<feature type="domain" description="Reverse transcriptase zinc-binding" evidence="6">
    <location>
        <begin position="226"/>
        <end position="311"/>
    </location>
</feature>
<evidence type="ECO:0000259" key="5">
    <source>
        <dbReference type="Pfam" id="PF13456"/>
    </source>
</evidence>
<dbReference type="InterPro" id="IPR058922">
    <property type="entry name" value="WHD_DRP"/>
</dbReference>
<keyword evidence="1" id="KW-0433">Leucine-rich repeat</keyword>
<evidence type="ECO:0000259" key="7">
    <source>
        <dbReference type="Pfam" id="PF23559"/>
    </source>
</evidence>
<evidence type="ECO:0000313" key="10">
    <source>
        <dbReference type="Proteomes" id="UP000796880"/>
    </source>
</evidence>
<dbReference type="GO" id="GO:0004523">
    <property type="term" value="F:RNA-DNA hybrid ribonuclease activity"/>
    <property type="evidence" value="ECO:0007669"/>
    <property type="project" value="InterPro"/>
</dbReference>
<protein>
    <recommendedName>
        <fullName evidence="11">NB-ARC domain-containing protein</fullName>
    </recommendedName>
</protein>